<sequence>MLLRIFNLAVLATLLLGCGTPPTTPPEPTPSTSDDTLPPGWQGILRVGTMTWQEGSLSMLRTAGAAPLQGAILNALTRDTPDLRAQAVNPDINVFLALDINGQAPTFDLQGTVSGPSGHSTLTYPKGQRWTAEFFHPFQGSGTYTLALNGNAQTARLSATLDASQKLPATVFRKAVITPHSLDLAWSAVAGARSYTVLVYDTTTEKLVYGSTLPGEQTARRAMWAEGPLTSNRRYLVAVIASNLDLTADDAQPYPAALPAQINASATTYEVYSSANPQLSGIAPNAIRTTALVGQDTTGTLELHHTGPLMASATVTEGSAWLNVQERARPSGYGPLLFDVTAICPTGETVLEGRVQVRTNDPQHFTNDLPVLLECAAPMTLTSAWINERFDTGFQHSGNPGGIAWHPNGSAFARVNGDSTITIRDAGTMRPTQVLKVPHTDLQRPSWSPDGRALAVIGQDTLGRAVLFTWDLASSTQRGVANTRWNIPVGAIWNGASDRVLTTGTPYNSVKGVVQVFDERAQEVWSSMLPGFARGAVWSPDFTRVAVLSGGELLVLRASDGQTLTSFPVSSDANDSLAWTGPEEVAASGPQAVYRWDLNTGTERRIAIPLTPDAVSFTLPTLFLPDGRLLLYTGGWAWQRLGRLEVRDGTSGALLQSVDPGLHSFQTWALGPNGDVLIDLTGKIPTTTQKACGAGVSRWTFTPQLTLQGEARAHTCTLTGFALNADRLYSLDSGGGVHTWDATSGVRTSTLDLWRQMDTLVTGAVISPDGARYATIDEQAQVRVHDASGQVTATFKPGNRSDSRSLSWSADGQHLLYASSSDYTVSVWTAGGRRVWQRTYAAWPLSARWAGDGRIIVNNDGTYERLDGATGAVLSSASDRREDVLAVSCDGRTAVVGDLREVRLLDTGTWKELGRFTYTNGQITAVTMSANCTRFAVATTTQGQGGNLNAVSIHSLRTGDQIGPDLRVNAAQITTLQWADSRLAIGDFRGRVEVFEVR</sequence>
<dbReference type="Proteomes" id="UP001232163">
    <property type="component" value="Unassembled WGS sequence"/>
</dbReference>
<feature type="chain" id="PRO_5046903396" evidence="4">
    <location>
        <begin position="24"/>
        <end position="998"/>
    </location>
</feature>
<dbReference type="SUPFAM" id="SSF50978">
    <property type="entry name" value="WD40 repeat-like"/>
    <property type="match status" value="1"/>
</dbReference>
<proteinExistence type="predicted"/>
<dbReference type="PANTHER" id="PTHR19848:SF0">
    <property type="entry name" value="NOTCHLESS PROTEIN HOMOLOG 1"/>
    <property type="match status" value="1"/>
</dbReference>
<feature type="signal peptide" evidence="4">
    <location>
        <begin position="1"/>
        <end position="23"/>
    </location>
</feature>
<dbReference type="PANTHER" id="PTHR19848">
    <property type="entry name" value="WD40 REPEAT PROTEIN"/>
    <property type="match status" value="1"/>
</dbReference>
<reference evidence="5 6" key="1">
    <citation type="submission" date="2023-07" db="EMBL/GenBank/DDBJ databases">
        <title>Genomic Encyclopedia of Type Strains, Phase IV (KMG-IV): sequencing the most valuable type-strain genomes for metagenomic binning, comparative biology and taxonomic classification.</title>
        <authorList>
            <person name="Goeker M."/>
        </authorList>
    </citation>
    <scope>NUCLEOTIDE SEQUENCE [LARGE SCALE GENOMIC DNA]</scope>
    <source>
        <strain evidence="5 6">NIO-1023</strain>
    </source>
</reference>
<dbReference type="InterPro" id="IPR036322">
    <property type="entry name" value="WD40_repeat_dom_sf"/>
</dbReference>
<keyword evidence="1" id="KW-0853">WD repeat</keyword>
<evidence type="ECO:0000256" key="3">
    <source>
        <dbReference type="SAM" id="MobiDB-lite"/>
    </source>
</evidence>
<keyword evidence="4" id="KW-0732">Signal</keyword>
<comment type="caution">
    <text evidence="5">The sequence shown here is derived from an EMBL/GenBank/DDBJ whole genome shotgun (WGS) entry which is preliminary data.</text>
</comment>
<protein>
    <submittedName>
        <fullName evidence="5">WD40 repeat protein</fullName>
    </submittedName>
</protein>
<evidence type="ECO:0000256" key="4">
    <source>
        <dbReference type="SAM" id="SignalP"/>
    </source>
</evidence>
<dbReference type="RefSeq" id="WP_307465347.1">
    <property type="nucleotide sequence ID" value="NZ_JAURUR010000003.1"/>
</dbReference>
<organism evidence="5 6">
    <name type="scientific">Deinococcus enclensis</name>
    <dbReference type="NCBI Taxonomy" id="1049582"/>
    <lineage>
        <taxon>Bacteria</taxon>
        <taxon>Thermotogati</taxon>
        <taxon>Deinococcota</taxon>
        <taxon>Deinococci</taxon>
        <taxon>Deinococcales</taxon>
        <taxon>Deinococcaceae</taxon>
        <taxon>Deinococcus</taxon>
    </lineage>
</organism>
<keyword evidence="2" id="KW-0677">Repeat</keyword>
<dbReference type="SUPFAM" id="SSF50998">
    <property type="entry name" value="Quinoprotein alcohol dehydrogenase-like"/>
    <property type="match status" value="1"/>
</dbReference>
<accession>A0ABT9MC00</accession>
<dbReference type="SMART" id="SM00320">
    <property type="entry name" value="WD40"/>
    <property type="match status" value="5"/>
</dbReference>
<gene>
    <name evidence="5" type="ORF">QO006_001474</name>
</gene>
<dbReference type="Gene3D" id="2.130.10.10">
    <property type="entry name" value="YVTN repeat-like/Quinoprotein amine dehydrogenase"/>
    <property type="match status" value="3"/>
</dbReference>
<dbReference type="InterPro" id="IPR001680">
    <property type="entry name" value="WD40_rpt"/>
</dbReference>
<dbReference type="InterPro" id="IPR015943">
    <property type="entry name" value="WD40/YVTN_repeat-like_dom_sf"/>
</dbReference>
<evidence type="ECO:0000313" key="5">
    <source>
        <dbReference type="EMBL" id="MDP9764049.1"/>
    </source>
</evidence>
<evidence type="ECO:0000256" key="1">
    <source>
        <dbReference type="ARBA" id="ARBA00022574"/>
    </source>
</evidence>
<feature type="region of interest" description="Disordered" evidence="3">
    <location>
        <begin position="20"/>
        <end position="39"/>
    </location>
</feature>
<feature type="compositionally biased region" description="Low complexity" evidence="3">
    <location>
        <begin position="30"/>
        <end position="39"/>
    </location>
</feature>
<evidence type="ECO:0000313" key="6">
    <source>
        <dbReference type="Proteomes" id="UP001232163"/>
    </source>
</evidence>
<name>A0ABT9MC00_9DEIO</name>
<keyword evidence="6" id="KW-1185">Reference proteome</keyword>
<dbReference type="PROSITE" id="PS51257">
    <property type="entry name" value="PROKAR_LIPOPROTEIN"/>
    <property type="match status" value="1"/>
</dbReference>
<dbReference type="InterPro" id="IPR011047">
    <property type="entry name" value="Quinoprotein_ADH-like_sf"/>
</dbReference>
<evidence type="ECO:0000256" key="2">
    <source>
        <dbReference type="ARBA" id="ARBA00022737"/>
    </source>
</evidence>
<dbReference type="EMBL" id="JAURUR010000003">
    <property type="protein sequence ID" value="MDP9764049.1"/>
    <property type="molecule type" value="Genomic_DNA"/>
</dbReference>